<sequence>MVERNDWLSRTSRRKFLKGMAGGVAVSTVGFEGISVRGRANYLPHGAQSEMVRWESVFSVSPNVTRPWLGAKLWSNRMQDWRLHEGRIECLAGGPNDLGRTVALLTHEVGPGEASGHFSVRSGSLELSGR</sequence>
<name>A0A382ZC47_9ZZZZ</name>
<accession>A0A382ZC47</accession>
<gene>
    <name evidence="1" type="ORF">METZ01_LOCUS445519</name>
</gene>
<dbReference type="AlphaFoldDB" id="A0A382ZC47"/>
<protein>
    <submittedName>
        <fullName evidence="1">Uncharacterized protein</fullName>
    </submittedName>
</protein>
<proteinExistence type="predicted"/>
<organism evidence="1">
    <name type="scientific">marine metagenome</name>
    <dbReference type="NCBI Taxonomy" id="408172"/>
    <lineage>
        <taxon>unclassified sequences</taxon>
        <taxon>metagenomes</taxon>
        <taxon>ecological metagenomes</taxon>
    </lineage>
</organism>
<dbReference type="InterPro" id="IPR006311">
    <property type="entry name" value="TAT_signal"/>
</dbReference>
<dbReference type="EMBL" id="UINC01182442">
    <property type="protein sequence ID" value="SVD92665.1"/>
    <property type="molecule type" value="Genomic_DNA"/>
</dbReference>
<dbReference type="PROSITE" id="PS51318">
    <property type="entry name" value="TAT"/>
    <property type="match status" value="1"/>
</dbReference>
<feature type="non-terminal residue" evidence="1">
    <location>
        <position position="130"/>
    </location>
</feature>
<evidence type="ECO:0000313" key="1">
    <source>
        <dbReference type="EMBL" id="SVD92665.1"/>
    </source>
</evidence>
<reference evidence="1" key="1">
    <citation type="submission" date="2018-05" db="EMBL/GenBank/DDBJ databases">
        <authorList>
            <person name="Lanie J.A."/>
            <person name="Ng W.-L."/>
            <person name="Kazmierczak K.M."/>
            <person name="Andrzejewski T.M."/>
            <person name="Davidsen T.M."/>
            <person name="Wayne K.J."/>
            <person name="Tettelin H."/>
            <person name="Glass J.I."/>
            <person name="Rusch D."/>
            <person name="Podicherti R."/>
            <person name="Tsui H.-C.T."/>
            <person name="Winkler M.E."/>
        </authorList>
    </citation>
    <scope>NUCLEOTIDE SEQUENCE</scope>
</reference>